<dbReference type="Gene3D" id="2.170.130.10">
    <property type="entry name" value="TonB-dependent receptor, plug domain"/>
    <property type="match status" value="1"/>
</dbReference>
<name>H8KT33_SOLCM</name>
<comment type="similarity">
    <text evidence="10 11">Belongs to the TonB-dependent receptor family.</text>
</comment>
<evidence type="ECO:0000256" key="11">
    <source>
        <dbReference type="RuleBase" id="RU003357"/>
    </source>
</evidence>
<evidence type="ECO:0000256" key="2">
    <source>
        <dbReference type="ARBA" id="ARBA00022448"/>
    </source>
</evidence>
<keyword evidence="2 10" id="KW-0813">Transport</keyword>
<reference evidence="15" key="1">
    <citation type="submission" date="2012-02" db="EMBL/GenBank/DDBJ databases">
        <title>The complete genome of Solitalea canadensis DSM 3403.</title>
        <authorList>
            <consortium name="US DOE Joint Genome Institute (JGI-PGF)"/>
            <person name="Lucas S."/>
            <person name="Copeland A."/>
            <person name="Lapidus A."/>
            <person name="Glavina del Rio T."/>
            <person name="Dalin E."/>
            <person name="Tice H."/>
            <person name="Bruce D."/>
            <person name="Goodwin L."/>
            <person name="Pitluck S."/>
            <person name="Peters L."/>
            <person name="Ovchinnikova G."/>
            <person name="Lu M."/>
            <person name="Kyrpides N."/>
            <person name="Mavromatis K."/>
            <person name="Ivanova N."/>
            <person name="Brettin T."/>
            <person name="Detter J.C."/>
            <person name="Han C."/>
            <person name="Larimer F."/>
            <person name="Land M."/>
            <person name="Hauser L."/>
            <person name="Markowitz V."/>
            <person name="Cheng J.-F."/>
            <person name="Hugenholtz P."/>
            <person name="Woyke T."/>
            <person name="Wu D."/>
            <person name="Spring S."/>
            <person name="Schroeder M."/>
            <person name="Kopitz M."/>
            <person name="Brambilla E."/>
            <person name="Klenk H.-P."/>
            <person name="Eisen J.A."/>
        </authorList>
    </citation>
    <scope>NUCLEOTIDE SEQUENCE</scope>
    <source>
        <strain evidence="15">DSM 3403</strain>
    </source>
</reference>
<feature type="chain" id="PRO_5003614480" evidence="12">
    <location>
        <begin position="20"/>
        <end position="679"/>
    </location>
</feature>
<dbReference type="GO" id="GO:0044718">
    <property type="term" value="P:siderophore transmembrane transport"/>
    <property type="evidence" value="ECO:0007669"/>
    <property type="project" value="TreeGrafter"/>
</dbReference>
<keyword evidence="7 10" id="KW-0472">Membrane</keyword>
<dbReference type="Gene3D" id="2.40.170.20">
    <property type="entry name" value="TonB-dependent receptor, beta-barrel domain"/>
    <property type="match status" value="1"/>
</dbReference>
<keyword evidence="5 12" id="KW-0732">Signal</keyword>
<evidence type="ECO:0000256" key="1">
    <source>
        <dbReference type="ARBA" id="ARBA00004571"/>
    </source>
</evidence>
<dbReference type="KEGG" id="scn:Solca_0472"/>
<feature type="domain" description="TonB-dependent receptor plug" evidence="14">
    <location>
        <begin position="45"/>
        <end position="150"/>
    </location>
</feature>
<evidence type="ECO:0000256" key="7">
    <source>
        <dbReference type="ARBA" id="ARBA00023136"/>
    </source>
</evidence>
<dbReference type="eggNOG" id="COG4771">
    <property type="taxonomic scope" value="Bacteria"/>
</dbReference>
<evidence type="ECO:0000313" key="16">
    <source>
        <dbReference type="Proteomes" id="UP000007590"/>
    </source>
</evidence>
<dbReference type="Pfam" id="PF00593">
    <property type="entry name" value="TonB_dep_Rec_b-barrel"/>
    <property type="match status" value="1"/>
</dbReference>
<dbReference type="InterPro" id="IPR039426">
    <property type="entry name" value="TonB-dep_rcpt-like"/>
</dbReference>
<evidence type="ECO:0000256" key="10">
    <source>
        <dbReference type="PROSITE-ProRule" id="PRU01360"/>
    </source>
</evidence>
<dbReference type="SUPFAM" id="SSF56935">
    <property type="entry name" value="Porins"/>
    <property type="match status" value="1"/>
</dbReference>
<evidence type="ECO:0000256" key="12">
    <source>
        <dbReference type="SAM" id="SignalP"/>
    </source>
</evidence>
<proteinExistence type="inferred from homology"/>
<keyword evidence="4 10" id="KW-0812">Transmembrane</keyword>
<dbReference type="Proteomes" id="UP000007590">
    <property type="component" value="Chromosome"/>
</dbReference>
<dbReference type="PANTHER" id="PTHR30069:SF29">
    <property type="entry name" value="HEMOGLOBIN AND HEMOGLOBIN-HAPTOGLOBIN-BINDING PROTEIN 1-RELATED"/>
    <property type="match status" value="1"/>
</dbReference>
<evidence type="ECO:0000259" key="13">
    <source>
        <dbReference type="Pfam" id="PF00593"/>
    </source>
</evidence>
<comment type="subcellular location">
    <subcellularLocation>
        <location evidence="1 10">Cell outer membrane</location>
        <topology evidence="1 10">Multi-pass membrane protein</topology>
    </subcellularLocation>
</comment>
<evidence type="ECO:0000256" key="3">
    <source>
        <dbReference type="ARBA" id="ARBA00022452"/>
    </source>
</evidence>
<dbReference type="STRING" id="929556.Solca_0472"/>
<dbReference type="InterPro" id="IPR012910">
    <property type="entry name" value="Plug_dom"/>
</dbReference>
<dbReference type="InterPro" id="IPR000531">
    <property type="entry name" value="Beta-barrel_TonB"/>
</dbReference>
<dbReference type="RefSeq" id="WP_014678832.1">
    <property type="nucleotide sequence ID" value="NC_017770.1"/>
</dbReference>
<dbReference type="AlphaFoldDB" id="H8KT33"/>
<dbReference type="GO" id="GO:0015344">
    <property type="term" value="F:siderophore uptake transmembrane transporter activity"/>
    <property type="evidence" value="ECO:0007669"/>
    <property type="project" value="TreeGrafter"/>
</dbReference>
<dbReference type="OrthoDB" id="9764669at2"/>
<evidence type="ECO:0000256" key="6">
    <source>
        <dbReference type="ARBA" id="ARBA00023077"/>
    </source>
</evidence>
<dbReference type="PANTHER" id="PTHR30069">
    <property type="entry name" value="TONB-DEPENDENT OUTER MEMBRANE RECEPTOR"/>
    <property type="match status" value="1"/>
</dbReference>
<evidence type="ECO:0000313" key="15">
    <source>
        <dbReference type="EMBL" id="AFD05604.1"/>
    </source>
</evidence>
<keyword evidence="16" id="KW-1185">Reference proteome</keyword>
<gene>
    <name evidence="15" type="ordered locus">Solca_0472</name>
</gene>
<dbReference type="PROSITE" id="PS52016">
    <property type="entry name" value="TONB_DEPENDENT_REC_3"/>
    <property type="match status" value="1"/>
</dbReference>
<evidence type="ECO:0000256" key="5">
    <source>
        <dbReference type="ARBA" id="ARBA00022729"/>
    </source>
</evidence>
<keyword evidence="8 15" id="KW-0675">Receptor</keyword>
<keyword evidence="9 10" id="KW-0998">Cell outer membrane</keyword>
<feature type="domain" description="TonB-dependent receptor-like beta-barrel" evidence="13">
    <location>
        <begin position="379"/>
        <end position="636"/>
    </location>
</feature>
<accession>H8KT33</accession>
<dbReference type="Pfam" id="PF07715">
    <property type="entry name" value="Plug"/>
    <property type="match status" value="1"/>
</dbReference>
<dbReference type="EMBL" id="CP003349">
    <property type="protein sequence ID" value="AFD05604.1"/>
    <property type="molecule type" value="Genomic_DNA"/>
</dbReference>
<dbReference type="InterPro" id="IPR037066">
    <property type="entry name" value="Plug_dom_sf"/>
</dbReference>
<keyword evidence="6 11" id="KW-0798">TonB box</keyword>
<evidence type="ECO:0000256" key="8">
    <source>
        <dbReference type="ARBA" id="ARBA00023170"/>
    </source>
</evidence>
<dbReference type="HOGENOM" id="CLU_008287_18_0_10"/>
<keyword evidence="3 10" id="KW-1134">Transmembrane beta strand</keyword>
<evidence type="ECO:0000256" key="4">
    <source>
        <dbReference type="ARBA" id="ARBA00022692"/>
    </source>
</evidence>
<sequence length="679" mass="75493">MKTISLLYLALAGSSTVYAQQKTSDSTARKLDEVIVTGQYEPQSVRKSVYQVRTINSKTIQSRAATSIQQVLNTELGIRFSNDMTLGTSDIQLMGMSGRNVKILLDGVPMVDRGETRESLNQIDVNTIDRIEIIEGPMSVSYGTDALAGVINIITKKPGAEKLLITAKIQEESAGNEYKTLSNEGIHNQNINLSWQKSEWNASAGFTHNNFEGWQGDTSDRVKQWHPKNQLLGNAKVGYTIGNFNIYYRIDVLNEDILANGGQLISPLYDNPIARDKKYTTDRFTNQLQSNWMVTNKLNLSFLASFTNYKRKTQTTVLDLVTNSRTLSTDAAEQDASKFNSTIFRTTAQYKISDKLSIQPGLDLTMESASGQRIAGFPSISDYALFISAEIKPLSFMNIRPGLRFIHNSVYDATPVIPSINTKFNLSDHLDLRLAYARGFRSPALRELYFNFFDASHSINGNPDLKAEHSNSFNGSIEWNKGIYRSVISGFYNDFNNLINYGTDPNDPTVTMTINVDRFKTTGGTFENTLIYKNLTASLGLSYIGRYNELSEMNDLPEFVWSPEVNSNLSFLARKIGTTFSLSYKFSGKSPSYQYSSSNGITSIKLAETESFNWADITISKSIKNFLTISGGVKNLLDITNLNNTATDTGSAHSTGGGAVPYSYGRSFFLGLNFRLAKN</sequence>
<evidence type="ECO:0000256" key="9">
    <source>
        <dbReference type="ARBA" id="ARBA00023237"/>
    </source>
</evidence>
<feature type="signal peptide" evidence="12">
    <location>
        <begin position="1"/>
        <end position="19"/>
    </location>
</feature>
<protein>
    <submittedName>
        <fullName evidence="15">Outer membrane receptor for ferrienterochelin and colicins</fullName>
    </submittedName>
</protein>
<dbReference type="InterPro" id="IPR036942">
    <property type="entry name" value="Beta-barrel_TonB_sf"/>
</dbReference>
<evidence type="ECO:0000259" key="14">
    <source>
        <dbReference type="Pfam" id="PF07715"/>
    </source>
</evidence>
<dbReference type="GO" id="GO:0009279">
    <property type="term" value="C:cell outer membrane"/>
    <property type="evidence" value="ECO:0007669"/>
    <property type="project" value="UniProtKB-SubCell"/>
</dbReference>
<organism evidence="15 16">
    <name type="scientific">Solitalea canadensis (strain ATCC 29591 / DSM 3403 / JCM 21819 / LMG 8368 / NBRC 15130 / NCIMB 12057 / USAM 9D)</name>
    <name type="common">Flexibacter canadensis</name>
    <dbReference type="NCBI Taxonomy" id="929556"/>
    <lineage>
        <taxon>Bacteria</taxon>
        <taxon>Pseudomonadati</taxon>
        <taxon>Bacteroidota</taxon>
        <taxon>Sphingobacteriia</taxon>
        <taxon>Sphingobacteriales</taxon>
        <taxon>Sphingobacteriaceae</taxon>
        <taxon>Solitalea</taxon>
    </lineage>
</organism>